<keyword evidence="6" id="KW-0479">Metal-binding</keyword>
<dbReference type="InterPro" id="IPR008250">
    <property type="entry name" value="ATPase_P-typ_transduc_dom_A_sf"/>
</dbReference>
<feature type="transmembrane region" description="Helical" evidence="19">
    <location>
        <begin position="315"/>
        <end position="336"/>
    </location>
</feature>
<dbReference type="InterPro" id="IPR050510">
    <property type="entry name" value="Cation_transp_ATPase_P-type"/>
</dbReference>
<evidence type="ECO:0000256" key="16">
    <source>
        <dbReference type="ARBA" id="ARBA00023201"/>
    </source>
</evidence>
<evidence type="ECO:0000313" key="22">
    <source>
        <dbReference type="Proteomes" id="UP001431783"/>
    </source>
</evidence>
<keyword evidence="10" id="KW-1278">Translocase</keyword>
<evidence type="ECO:0000256" key="6">
    <source>
        <dbReference type="ARBA" id="ARBA00022723"/>
    </source>
</evidence>
<evidence type="ECO:0000259" key="20">
    <source>
        <dbReference type="SMART" id="SM00831"/>
    </source>
</evidence>
<dbReference type="SUPFAM" id="SSF81665">
    <property type="entry name" value="Calcium ATPase, transmembrane domain M"/>
    <property type="match status" value="1"/>
</dbReference>
<dbReference type="InterPro" id="IPR059000">
    <property type="entry name" value="ATPase_P-type_domA"/>
</dbReference>
<evidence type="ECO:0000256" key="9">
    <source>
        <dbReference type="ARBA" id="ARBA00022840"/>
    </source>
</evidence>
<dbReference type="SUPFAM" id="SSF81653">
    <property type="entry name" value="Calcium ATPase, transduction domain A"/>
    <property type="match status" value="1"/>
</dbReference>
<dbReference type="GO" id="GO:0005524">
    <property type="term" value="F:ATP binding"/>
    <property type="evidence" value="ECO:0007669"/>
    <property type="project" value="UniProtKB-KW"/>
</dbReference>
<accession>A0AAW1TM70</accession>
<keyword evidence="15 19" id="KW-0472">Membrane</keyword>
<evidence type="ECO:0000256" key="7">
    <source>
        <dbReference type="ARBA" id="ARBA00022741"/>
    </source>
</evidence>
<dbReference type="Gene3D" id="3.40.50.1000">
    <property type="entry name" value="HAD superfamily/HAD-like"/>
    <property type="match status" value="1"/>
</dbReference>
<comment type="caution">
    <text evidence="21">The sequence shown here is derived from an EMBL/GenBank/DDBJ whole genome shotgun (WGS) entry which is preliminary data.</text>
</comment>
<name>A0AAW1TM70_9CUCU</name>
<dbReference type="NCBIfam" id="TIGR01494">
    <property type="entry name" value="ATPase_P-type"/>
    <property type="match status" value="1"/>
</dbReference>
<keyword evidence="3" id="KW-1003">Cell membrane</keyword>
<dbReference type="Pfam" id="PF00122">
    <property type="entry name" value="E1-E2_ATPase"/>
    <property type="match status" value="1"/>
</dbReference>
<keyword evidence="4" id="KW-0740">Sodium/potassium transport</keyword>
<evidence type="ECO:0000256" key="3">
    <source>
        <dbReference type="ARBA" id="ARBA00022475"/>
    </source>
</evidence>
<dbReference type="Gene3D" id="3.40.1110.10">
    <property type="entry name" value="Calcium-transporting ATPase, cytoplasmic domain N"/>
    <property type="match status" value="1"/>
</dbReference>
<feature type="transmembrane region" description="Helical" evidence="19">
    <location>
        <begin position="287"/>
        <end position="309"/>
    </location>
</feature>
<feature type="transmembrane region" description="Helical" evidence="19">
    <location>
        <begin position="122"/>
        <end position="141"/>
    </location>
</feature>
<dbReference type="Pfam" id="PF13246">
    <property type="entry name" value="Cation_ATPase"/>
    <property type="match status" value="1"/>
</dbReference>
<dbReference type="InterPro" id="IPR023298">
    <property type="entry name" value="ATPase_P-typ_TM_dom_sf"/>
</dbReference>
<evidence type="ECO:0000256" key="17">
    <source>
        <dbReference type="ARBA" id="ARBA00037422"/>
    </source>
</evidence>
<dbReference type="Gene3D" id="2.70.150.10">
    <property type="entry name" value="Calcium-transporting ATPase, cytoplasmic transduction domain A"/>
    <property type="match status" value="1"/>
</dbReference>
<keyword evidence="14" id="KW-0406">Ion transport</keyword>
<dbReference type="PRINTS" id="PR00121">
    <property type="entry name" value="NAKATPASE"/>
</dbReference>
<comment type="function">
    <text evidence="17">This is the catalytic component of the active enzyme, which catalyzes the hydrolysis of ATP coupled with the exchange of sodium and potassium ions across the plasma membrane. This action creates the electrochemical gradient of sodium and potassium ions, providing the energy for active transport of various nutrients.</text>
</comment>
<evidence type="ECO:0000256" key="18">
    <source>
        <dbReference type="ARBA" id="ARBA00038795"/>
    </source>
</evidence>
<comment type="subunit">
    <text evidence="18">The sodium/potassium-transporting ATPase is composed of a catalytic alpha subunit, an auxiliary non-catalytic beta subunit and an additional regulatory subunit.</text>
</comment>
<keyword evidence="16" id="KW-0739">Sodium transport</keyword>
<dbReference type="GO" id="GO:0005391">
    <property type="term" value="F:P-type sodium:potassium-exchanging transporter activity"/>
    <property type="evidence" value="ECO:0007669"/>
    <property type="project" value="TreeGrafter"/>
</dbReference>
<keyword evidence="8" id="KW-0187">Copper transport</keyword>
<reference evidence="21 22" key="1">
    <citation type="submission" date="2023-03" db="EMBL/GenBank/DDBJ databases">
        <title>Genome insight into feeding habits of ladybird beetles.</title>
        <authorList>
            <person name="Li H.-S."/>
            <person name="Huang Y.-H."/>
            <person name="Pang H."/>
        </authorList>
    </citation>
    <scope>NUCLEOTIDE SEQUENCE [LARGE SCALE GENOMIC DNA]</scope>
    <source>
        <strain evidence="21">SYSU_2023b</strain>
        <tissue evidence="21">Whole body</tissue>
    </source>
</reference>
<evidence type="ECO:0000256" key="1">
    <source>
        <dbReference type="ARBA" id="ARBA00004651"/>
    </source>
</evidence>
<keyword evidence="22" id="KW-1185">Reference proteome</keyword>
<dbReference type="FunFam" id="3.40.50.1000:FF:000144">
    <property type="entry name" value="copper-transporting ATPase 1 isoform X2"/>
    <property type="match status" value="1"/>
</dbReference>
<dbReference type="SUPFAM" id="SSF81660">
    <property type="entry name" value="Metal cation-transporting ATPase, ATP-binding domain N"/>
    <property type="match status" value="1"/>
</dbReference>
<dbReference type="FunFam" id="3.40.1110.10:FF:000001">
    <property type="entry name" value="Sodium/potassium-transporting ATPase subunit alpha"/>
    <property type="match status" value="1"/>
</dbReference>
<keyword evidence="2" id="KW-0813">Transport</keyword>
<dbReference type="PANTHER" id="PTHR43294">
    <property type="entry name" value="SODIUM/POTASSIUM-TRANSPORTING ATPASE SUBUNIT ALPHA"/>
    <property type="match status" value="1"/>
</dbReference>
<proteinExistence type="predicted"/>
<evidence type="ECO:0000256" key="15">
    <source>
        <dbReference type="ARBA" id="ARBA00023136"/>
    </source>
</evidence>
<evidence type="ECO:0000256" key="2">
    <source>
        <dbReference type="ARBA" id="ARBA00022448"/>
    </source>
</evidence>
<gene>
    <name evidence="21" type="ORF">WA026_011581</name>
</gene>
<dbReference type="AlphaFoldDB" id="A0AAW1TM70"/>
<keyword evidence="13" id="KW-0915">Sodium</keyword>
<evidence type="ECO:0000256" key="12">
    <source>
        <dbReference type="ARBA" id="ARBA00023008"/>
    </source>
</evidence>
<keyword evidence="4" id="KW-0630">Potassium</keyword>
<dbReference type="InterPro" id="IPR001757">
    <property type="entry name" value="P_typ_ATPase"/>
</dbReference>
<keyword evidence="12" id="KW-0186">Copper</keyword>
<dbReference type="PRINTS" id="PR00119">
    <property type="entry name" value="CATATPASE"/>
</dbReference>
<dbReference type="SMART" id="SM00831">
    <property type="entry name" value="Cation_ATPase_N"/>
    <property type="match status" value="1"/>
</dbReference>
<dbReference type="InterPro" id="IPR018303">
    <property type="entry name" value="ATPase_P-typ_P_site"/>
</dbReference>
<keyword evidence="11 19" id="KW-1133">Transmembrane helix</keyword>
<evidence type="ECO:0000313" key="21">
    <source>
        <dbReference type="EMBL" id="KAK9871313.1"/>
    </source>
</evidence>
<sequence>MPLFKKKMQRSKSLSRKEISLARLENFRKEVITDHHTVPLGELCRRLNTDRENGLTVKQAADVLQKTGPNTLTPSTKTPEYIKFLKTISHGFSVLLWIGAFLCFAAVTLRKLTTHEFDTDNLILGCVLVVVVMVTGVFMYFQEHKSQKIMESFANMVPPKATVIRGGETMTIVSRDIVIGDLVDMKFGDRIPADIRIIQSQGFKVDNSALTGESEPQYRGTECTSDDLLETKNFAFFSTNAVEGTAKGIVVACGDHTVMGRIAGLTARLQPNKTPIAKELEHFMKIISCWACLLGFVFGGAALAMNYSWIEASLFLIGIIVANVPEGLLATVTVCLSVTAKRMAGRNCLVKNLEAVETLGSTSVICSDKTGTLTQNKMTVCHFWCDNITTNADITVQQNAAKNYRNTEAFDLLMRCATLCNRAEFIHGQEGEPIATRSVRGDASEEAILKFVELSHLHGSPTDFRKTHPKLLEVPFSSTTKYQLSIHEMDGRCLLVMKGAPERILARCSKIFIDGTTKEMTEEYRIKCDNACVQLAEKGERVLGFCDLLLDESYTKDFKFCAEPANFPRRDLRFVGFMALIDPPRPQVPDAVERCRNAGIRVVMVTGDHPITAKAIAKEVSIIKSKESLDVANVGVVETIPPTLKDTAIVIHGSALRDMTNQELDHILRSFKEIVFARTSPTQKLQIVEGFQRLGQIGKLFAFNS</sequence>
<evidence type="ECO:0000256" key="5">
    <source>
        <dbReference type="ARBA" id="ARBA00022692"/>
    </source>
</evidence>
<dbReference type="SUPFAM" id="SSF56784">
    <property type="entry name" value="HAD-like"/>
    <property type="match status" value="1"/>
</dbReference>
<evidence type="ECO:0000256" key="10">
    <source>
        <dbReference type="ARBA" id="ARBA00022967"/>
    </source>
</evidence>
<dbReference type="EMBL" id="JARQZJ010000005">
    <property type="protein sequence ID" value="KAK9871313.1"/>
    <property type="molecule type" value="Genomic_DNA"/>
</dbReference>
<dbReference type="GO" id="GO:0016887">
    <property type="term" value="F:ATP hydrolysis activity"/>
    <property type="evidence" value="ECO:0007669"/>
    <property type="project" value="InterPro"/>
</dbReference>
<feature type="domain" description="Cation-transporting P-type ATPase N-terminal" evidence="20">
    <location>
        <begin position="34"/>
        <end position="108"/>
    </location>
</feature>
<evidence type="ECO:0000256" key="19">
    <source>
        <dbReference type="SAM" id="Phobius"/>
    </source>
</evidence>
<evidence type="ECO:0000256" key="14">
    <source>
        <dbReference type="ARBA" id="ARBA00023065"/>
    </source>
</evidence>
<dbReference type="GO" id="GO:1990573">
    <property type="term" value="P:potassium ion import across plasma membrane"/>
    <property type="evidence" value="ECO:0007669"/>
    <property type="project" value="TreeGrafter"/>
</dbReference>
<dbReference type="FunFam" id="1.20.1110.10:FF:000095">
    <property type="entry name" value="Sodium/potassium-transporting ATPase subunit alpha-1"/>
    <property type="match status" value="1"/>
</dbReference>
<dbReference type="PROSITE" id="PS00154">
    <property type="entry name" value="ATPASE_E1_E2"/>
    <property type="match status" value="1"/>
</dbReference>
<dbReference type="PANTHER" id="PTHR43294:SF13">
    <property type="entry name" value="SODIUM_POTASSIUM-TRANSPORTING ATPASE SUBUNIT ALPHA"/>
    <property type="match status" value="1"/>
</dbReference>
<organism evidence="21 22">
    <name type="scientific">Henosepilachna vigintioctopunctata</name>
    <dbReference type="NCBI Taxonomy" id="420089"/>
    <lineage>
        <taxon>Eukaryota</taxon>
        <taxon>Metazoa</taxon>
        <taxon>Ecdysozoa</taxon>
        <taxon>Arthropoda</taxon>
        <taxon>Hexapoda</taxon>
        <taxon>Insecta</taxon>
        <taxon>Pterygota</taxon>
        <taxon>Neoptera</taxon>
        <taxon>Endopterygota</taxon>
        <taxon>Coleoptera</taxon>
        <taxon>Polyphaga</taxon>
        <taxon>Cucujiformia</taxon>
        <taxon>Coccinelloidea</taxon>
        <taxon>Coccinellidae</taxon>
        <taxon>Epilachninae</taxon>
        <taxon>Epilachnini</taxon>
        <taxon>Henosepilachna</taxon>
    </lineage>
</organism>
<dbReference type="InterPro" id="IPR004014">
    <property type="entry name" value="ATPase_P-typ_cation-transptr_N"/>
</dbReference>
<dbReference type="GO" id="GO:0046872">
    <property type="term" value="F:metal ion binding"/>
    <property type="evidence" value="ECO:0007669"/>
    <property type="project" value="UniProtKB-KW"/>
</dbReference>
<keyword evidence="9" id="KW-0067">ATP-binding</keyword>
<dbReference type="GO" id="GO:1902600">
    <property type="term" value="P:proton transmembrane transport"/>
    <property type="evidence" value="ECO:0007669"/>
    <property type="project" value="TreeGrafter"/>
</dbReference>
<dbReference type="InterPro" id="IPR023214">
    <property type="entry name" value="HAD_sf"/>
</dbReference>
<dbReference type="InterPro" id="IPR023299">
    <property type="entry name" value="ATPase_P-typ_cyto_dom_N"/>
</dbReference>
<keyword evidence="4" id="KW-0633">Potassium transport</keyword>
<dbReference type="GO" id="GO:0036376">
    <property type="term" value="P:sodium ion export across plasma membrane"/>
    <property type="evidence" value="ECO:0007669"/>
    <property type="project" value="TreeGrafter"/>
</dbReference>
<dbReference type="Pfam" id="PF00690">
    <property type="entry name" value="Cation_ATPase_N"/>
    <property type="match status" value="1"/>
</dbReference>
<dbReference type="InterPro" id="IPR036412">
    <property type="entry name" value="HAD-like_sf"/>
</dbReference>
<protein>
    <recommendedName>
        <fullName evidence="20">Cation-transporting P-type ATPase N-terminal domain-containing protein</fullName>
    </recommendedName>
</protein>
<evidence type="ECO:0000256" key="4">
    <source>
        <dbReference type="ARBA" id="ARBA00022607"/>
    </source>
</evidence>
<keyword evidence="5 19" id="KW-0812">Transmembrane</keyword>
<dbReference type="Gene3D" id="1.20.1110.10">
    <property type="entry name" value="Calcium-transporting ATPase, transmembrane domain"/>
    <property type="match status" value="1"/>
</dbReference>
<evidence type="ECO:0000256" key="8">
    <source>
        <dbReference type="ARBA" id="ARBA00022796"/>
    </source>
</evidence>
<dbReference type="FunFam" id="2.70.150.10:FF:000003">
    <property type="entry name" value="Sodium/potassium-transporting ATPase subunit alpha"/>
    <property type="match status" value="1"/>
</dbReference>
<dbReference type="GO" id="GO:0006883">
    <property type="term" value="P:intracellular sodium ion homeostasis"/>
    <property type="evidence" value="ECO:0007669"/>
    <property type="project" value="TreeGrafter"/>
</dbReference>
<evidence type="ECO:0000256" key="11">
    <source>
        <dbReference type="ARBA" id="ARBA00022989"/>
    </source>
</evidence>
<feature type="transmembrane region" description="Helical" evidence="19">
    <location>
        <begin position="92"/>
        <end position="110"/>
    </location>
</feature>
<comment type="subcellular location">
    <subcellularLocation>
        <location evidence="1">Cell membrane</location>
        <topology evidence="1">Multi-pass membrane protein</topology>
    </subcellularLocation>
</comment>
<dbReference type="GO" id="GO:0030007">
    <property type="term" value="P:intracellular potassium ion homeostasis"/>
    <property type="evidence" value="ECO:0007669"/>
    <property type="project" value="TreeGrafter"/>
</dbReference>
<dbReference type="Proteomes" id="UP001431783">
    <property type="component" value="Unassembled WGS sequence"/>
</dbReference>
<dbReference type="GO" id="GO:0005886">
    <property type="term" value="C:plasma membrane"/>
    <property type="evidence" value="ECO:0007669"/>
    <property type="project" value="UniProtKB-SubCell"/>
</dbReference>
<keyword evidence="7" id="KW-0547">Nucleotide-binding</keyword>
<evidence type="ECO:0000256" key="13">
    <source>
        <dbReference type="ARBA" id="ARBA00023053"/>
    </source>
</evidence>
<dbReference type="GO" id="GO:0006825">
    <property type="term" value="P:copper ion transport"/>
    <property type="evidence" value="ECO:0007669"/>
    <property type="project" value="UniProtKB-KW"/>
</dbReference>
<dbReference type="FunFam" id="3.40.50.1000:FF:000001">
    <property type="entry name" value="Phospholipid-transporting ATPase IC"/>
    <property type="match status" value="1"/>
</dbReference>